<gene>
    <name evidence="7" type="ORF">ElyMa_004435000</name>
</gene>
<evidence type="ECO:0000256" key="4">
    <source>
        <dbReference type="ARBA" id="ARBA00022737"/>
    </source>
</evidence>
<dbReference type="InterPro" id="IPR039857">
    <property type="entry name" value="Ift122/121"/>
</dbReference>
<name>A0AAV4HBP4_9GAST</name>
<reference evidence="7 8" key="1">
    <citation type="journal article" date="2021" name="Elife">
        <title>Chloroplast acquisition without the gene transfer in kleptoplastic sea slugs, Plakobranchus ocellatus.</title>
        <authorList>
            <person name="Maeda T."/>
            <person name="Takahashi S."/>
            <person name="Yoshida T."/>
            <person name="Shimamura S."/>
            <person name="Takaki Y."/>
            <person name="Nagai Y."/>
            <person name="Toyoda A."/>
            <person name="Suzuki Y."/>
            <person name="Arimoto A."/>
            <person name="Ishii H."/>
            <person name="Satoh N."/>
            <person name="Nishiyama T."/>
            <person name="Hasebe M."/>
            <person name="Maruyama T."/>
            <person name="Minagawa J."/>
            <person name="Obokata J."/>
            <person name="Shigenobu S."/>
        </authorList>
    </citation>
    <scope>NUCLEOTIDE SEQUENCE [LARGE SCALE GENOMIC DNA]</scope>
</reference>
<comment type="subcellular location">
    <subcellularLocation>
        <location evidence="1">Cytoplasm</location>
    </subcellularLocation>
</comment>
<dbReference type="GO" id="GO:0097730">
    <property type="term" value="C:non-motile cilium"/>
    <property type="evidence" value="ECO:0007669"/>
    <property type="project" value="TreeGrafter"/>
</dbReference>
<comment type="caution">
    <text evidence="7">The sequence shown here is derived from an EMBL/GenBank/DDBJ whole genome shotgun (WGS) entry which is preliminary data.</text>
</comment>
<dbReference type="PANTHER" id="PTHR12764">
    <property type="entry name" value="WD REPEAT DOMAIN-RELATED"/>
    <property type="match status" value="1"/>
</dbReference>
<dbReference type="Gene3D" id="2.130.10.10">
    <property type="entry name" value="YVTN repeat-like/Quinoprotein amine dehydrogenase"/>
    <property type="match status" value="1"/>
</dbReference>
<dbReference type="EMBL" id="BMAT01008936">
    <property type="protein sequence ID" value="GFR95678.1"/>
    <property type="molecule type" value="Genomic_DNA"/>
</dbReference>
<evidence type="ECO:0000256" key="3">
    <source>
        <dbReference type="ARBA" id="ARBA00022574"/>
    </source>
</evidence>
<keyword evidence="5" id="KW-0732">Signal</keyword>
<dbReference type="InterPro" id="IPR001496">
    <property type="entry name" value="SOCS_box"/>
</dbReference>
<dbReference type="GO" id="GO:1905515">
    <property type="term" value="P:non-motile cilium assembly"/>
    <property type="evidence" value="ECO:0007669"/>
    <property type="project" value="TreeGrafter"/>
</dbReference>
<dbReference type="InterPro" id="IPR015943">
    <property type="entry name" value="WD40/YVTN_repeat-like_dom_sf"/>
</dbReference>
<dbReference type="SUPFAM" id="SSF82171">
    <property type="entry name" value="DPP6 N-terminal domain-like"/>
    <property type="match status" value="1"/>
</dbReference>
<feature type="signal peptide" evidence="5">
    <location>
        <begin position="1"/>
        <end position="27"/>
    </location>
</feature>
<proteinExistence type="predicted"/>
<evidence type="ECO:0000313" key="8">
    <source>
        <dbReference type="Proteomes" id="UP000762676"/>
    </source>
</evidence>
<evidence type="ECO:0000256" key="2">
    <source>
        <dbReference type="ARBA" id="ARBA00022490"/>
    </source>
</evidence>
<feature type="domain" description="SOCS box" evidence="6">
    <location>
        <begin position="249"/>
        <end position="290"/>
    </location>
</feature>
<keyword evidence="4" id="KW-0677">Repeat</keyword>
<protein>
    <submittedName>
        <fullName evidence="7">Tubby-related protein 4-like</fullName>
    </submittedName>
</protein>
<dbReference type="Pfam" id="PF24797">
    <property type="entry name" value="Beta-prop_WDR35_TULP_N"/>
    <property type="match status" value="1"/>
</dbReference>
<dbReference type="PROSITE" id="PS50225">
    <property type="entry name" value="SOCS"/>
    <property type="match status" value="1"/>
</dbReference>
<dbReference type="GO" id="GO:0030991">
    <property type="term" value="C:intraciliary transport particle A"/>
    <property type="evidence" value="ECO:0007669"/>
    <property type="project" value="TreeGrafter"/>
</dbReference>
<dbReference type="Proteomes" id="UP000762676">
    <property type="component" value="Unassembled WGS sequence"/>
</dbReference>
<dbReference type="GO" id="GO:0005737">
    <property type="term" value="C:cytoplasm"/>
    <property type="evidence" value="ECO:0007669"/>
    <property type="project" value="UniProtKB-SubCell"/>
</dbReference>
<dbReference type="AlphaFoldDB" id="A0AAV4HBP4"/>
<dbReference type="GO" id="GO:0061512">
    <property type="term" value="P:protein localization to cilium"/>
    <property type="evidence" value="ECO:0007669"/>
    <property type="project" value="TreeGrafter"/>
</dbReference>
<dbReference type="GO" id="GO:0035721">
    <property type="term" value="P:intraciliary retrograde transport"/>
    <property type="evidence" value="ECO:0007669"/>
    <property type="project" value="TreeGrafter"/>
</dbReference>
<organism evidence="7 8">
    <name type="scientific">Elysia marginata</name>
    <dbReference type="NCBI Taxonomy" id="1093978"/>
    <lineage>
        <taxon>Eukaryota</taxon>
        <taxon>Metazoa</taxon>
        <taxon>Spiralia</taxon>
        <taxon>Lophotrochozoa</taxon>
        <taxon>Mollusca</taxon>
        <taxon>Gastropoda</taxon>
        <taxon>Heterobranchia</taxon>
        <taxon>Euthyneura</taxon>
        <taxon>Panpulmonata</taxon>
        <taxon>Sacoglossa</taxon>
        <taxon>Placobranchoidea</taxon>
        <taxon>Plakobranchidae</taxon>
        <taxon>Elysia</taxon>
    </lineage>
</organism>
<evidence type="ECO:0000259" key="6">
    <source>
        <dbReference type="PROSITE" id="PS50225"/>
    </source>
</evidence>
<keyword evidence="8" id="KW-1185">Reference proteome</keyword>
<evidence type="ECO:0000313" key="7">
    <source>
        <dbReference type="EMBL" id="GFR95678.1"/>
    </source>
</evidence>
<feature type="chain" id="PRO_5043853652" evidence="5">
    <location>
        <begin position="28"/>
        <end position="328"/>
    </location>
</feature>
<keyword evidence="3" id="KW-0853">WD repeat</keyword>
<accession>A0AAV4HBP4</accession>
<evidence type="ECO:0000256" key="1">
    <source>
        <dbReference type="ARBA" id="ARBA00004496"/>
    </source>
</evidence>
<dbReference type="InterPro" id="IPR056159">
    <property type="entry name" value="Beta-prop_IFT121_TULP_N"/>
</dbReference>
<sequence>MVEWPSSVTAMVSSWLAAWLVTDFAWSHDGRMALICYRDGFILVGSVAGQRYWSSMLNLDSTCITCGVWSPDDSQVMFGTMDGKIIVMSSTGTVITQVAVHEGFEITSLAWSCERFNMEEAEVGKYGGPGGMDYHQQTRDRGSQGKTHVLAVCFKYGDIFLMSGYDDICPVMVYTTLTGMKIDWSNCGEYLAVGGFVRLPNLQCRNEVHFYSKDGSLIHWVNIPSQGKPLTALTWGHNDKRLFAAAGRHLYVAWVSKQVAPLQFLCQRVVHRAVRSERAVERLPLPQRLRCGVKALFSPTIKVGLHMSLLHDELLLCVTIKKLYPEPQ</sequence>
<keyword evidence="2" id="KW-0963">Cytoplasm</keyword>
<dbReference type="PANTHER" id="PTHR12764:SF5">
    <property type="entry name" value="LD29485P"/>
    <property type="match status" value="1"/>
</dbReference>
<evidence type="ECO:0000256" key="5">
    <source>
        <dbReference type="SAM" id="SignalP"/>
    </source>
</evidence>